<comment type="caution">
    <text evidence="1">The sequence shown here is derived from an EMBL/GenBank/DDBJ whole genome shotgun (WGS) entry which is preliminary data.</text>
</comment>
<evidence type="ECO:0000313" key="2">
    <source>
        <dbReference type="Proteomes" id="UP000236291"/>
    </source>
</evidence>
<dbReference type="Proteomes" id="UP000236291">
    <property type="component" value="Unassembled WGS sequence"/>
</dbReference>
<protein>
    <submittedName>
        <fullName evidence="1">Uncharacterized protein</fullName>
    </submittedName>
</protein>
<accession>A0A2K3K428</accession>
<sequence>SKTTLNLARLRVAPATFACRADARRKPRKQKKLGAPRHIAGRVAPVTEPTGIAENAIFKEN</sequence>
<name>A0A2K3K428_TRIPR</name>
<reference evidence="1 2" key="2">
    <citation type="journal article" date="2017" name="Front. Plant Sci.">
        <title>Gene Classification and Mining of Molecular Markers Useful in Red Clover (Trifolium pratense) Breeding.</title>
        <authorList>
            <person name="Istvanek J."/>
            <person name="Dluhosova J."/>
            <person name="Dluhos P."/>
            <person name="Patkova L."/>
            <person name="Nedelnik J."/>
            <person name="Repkova J."/>
        </authorList>
    </citation>
    <scope>NUCLEOTIDE SEQUENCE [LARGE SCALE GENOMIC DNA]</scope>
    <source>
        <strain evidence="2">cv. Tatra</strain>
        <tissue evidence="1">Young leaves</tissue>
    </source>
</reference>
<organism evidence="1 2">
    <name type="scientific">Trifolium pratense</name>
    <name type="common">Red clover</name>
    <dbReference type="NCBI Taxonomy" id="57577"/>
    <lineage>
        <taxon>Eukaryota</taxon>
        <taxon>Viridiplantae</taxon>
        <taxon>Streptophyta</taxon>
        <taxon>Embryophyta</taxon>
        <taxon>Tracheophyta</taxon>
        <taxon>Spermatophyta</taxon>
        <taxon>Magnoliopsida</taxon>
        <taxon>eudicotyledons</taxon>
        <taxon>Gunneridae</taxon>
        <taxon>Pentapetalae</taxon>
        <taxon>rosids</taxon>
        <taxon>fabids</taxon>
        <taxon>Fabales</taxon>
        <taxon>Fabaceae</taxon>
        <taxon>Papilionoideae</taxon>
        <taxon>50 kb inversion clade</taxon>
        <taxon>NPAAA clade</taxon>
        <taxon>Hologalegina</taxon>
        <taxon>IRL clade</taxon>
        <taxon>Trifolieae</taxon>
        <taxon>Trifolium</taxon>
    </lineage>
</organism>
<dbReference type="AlphaFoldDB" id="A0A2K3K428"/>
<reference evidence="1 2" key="1">
    <citation type="journal article" date="2014" name="Am. J. Bot.">
        <title>Genome assembly and annotation for red clover (Trifolium pratense; Fabaceae).</title>
        <authorList>
            <person name="Istvanek J."/>
            <person name="Jaros M."/>
            <person name="Krenek A."/>
            <person name="Repkova J."/>
        </authorList>
    </citation>
    <scope>NUCLEOTIDE SEQUENCE [LARGE SCALE GENOMIC DNA]</scope>
    <source>
        <strain evidence="2">cv. Tatra</strain>
        <tissue evidence="1">Young leaves</tissue>
    </source>
</reference>
<evidence type="ECO:0000313" key="1">
    <source>
        <dbReference type="EMBL" id="PNX61038.1"/>
    </source>
</evidence>
<gene>
    <name evidence="1" type="ORF">L195_g060470</name>
</gene>
<proteinExistence type="predicted"/>
<feature type="non-terminal residue" evidence="1">
    <location>
        <position position="1"/>
    </location>
</feature>
<dbReference type="EMBL" id="ASHM01139727">
    <property type="protein sequence ID" value="PNX61038.1"/>
    <property type="molecule type" value="Genomic_DNA"/>
</dbReference>